<feature type="transmembrane region" description="Helical" evidence="14">
    <location>
        <begin position="179"/>
        <end position="197"/>
    </location>
</feature>
<dbReference type="Proteomes" id="UP000199045">
    <property type="component" value="Unassembled WGS sequence"/>
</dbReference>
<keyword evidence="8 14" id="KW-1133">Transmembrane helix</keyword>
<evidence type="ECO:0000256" key="1">
    <source>
        <dbReference type="ARBA" id="ARBA00004651"/>
    </source>
</evidence>
<dbReference type="RefSeq" id="WP_089834332.1">
    <property type="nucleotide sequence ID" value="NZ_FNBN01000004.1"/>
</dbReference>
<dbReference type="GO" id="GO:0009252">
    <property type="term" value="P:peptidoglycan biosynthetic process"/>
    <property type="evidence" value="ECO:0007669"/>
    <property type="project" value="UniProtKB-KW"/>
</dbReference>
<keyword evidence="7 14" id="KW-0378">Hydrolase</keyword>
<sequence length="266" mass="29480">MDLWQAIIIAIVEGLTEFLPVSSTGHMVITSALLKLNKDEFTKLFEVCIQLGAILAVVVLYWRKFLVFDKNRVSFYIKLVVAVLPALIVGYLFADRIDALLESPLVVGITLLLGGIVLLFVDNWFTNPTIEKDEEMSLFKALRIGFWQCVAMIPGVSRSAATIIGGMQQKLTRNVAAEFSFFLAVPTMAAATGYKLLKGRELLMSNTDNLKLLLVGNIVAFIVAMIAIKFFINTLKKYGFRVWGYYRIVVGIAILAAIGLGYKLSV</sequence>
<dbReference type="AlphaFoldDB" id="A0A1G7TZ52"/>
<evidence type="ECO:0000256" key="2">
    <source>
        <dbReference type="ARBA" id="ARBA00010621"/>
    </source>
</evidence>
<dbReference type="NCBIfam" id="NF001390">
    <property type="entry name" value="PRK00281.1-4"/>
    <property type="match status" value="1"/>
</dbReference>
<dbReference type="PANTHER" id="PTHR30622">
    <property type="entry name" value="UNDECAPRENYL-DIPHOSPHATASE"/>
    <property type="match status" value="1"/>
</dbReference>
<evidence type="ECO:0000256" key="7">
    <source>
        <dbReference type="ARBA" id="ARBA00022801"/>
    </source>
</evidence>
<dbReference type="EC" id="3.6.1.27" evidence="3 14"/>
<evidence type="ECO:0000256" key="6">
    <source>
        <dbReference type="ARBA" id="ARBA00022692"/>
    </source>
</evidence>
<keyword evidence="9 14" id="KW-0472">Membrane</keyword>
<feature type="transmembrane region" description="Helical" evidence="14">
    <location>
        <begin position="244"/>
        <end position="262"/>
    </location>
</feature>
<comment type="catalytic activity">
    <reaction evidence="13 14">
        <text>di-trans,octa-cis-undecaprenyl diphosphate + H2O = di-trans,octa-cis-undecaprenyl phosphate + phosphate + H(+)</text>
        <dbReference type="Rhea" id="RHEA:28094"/>
        <dbReference type="ChEBI" id="CHEBI:15377"/>
        <dbReference type="ChEBI" id="CHEBI:15378"/>
        <dbReference type="ChEBI" id="CHEBI:43474"/>
        <dbReference type="ChEBI" id="CHEBI:58405"/>
        <dbReference type="ChEBI" id="CHEBI:60392"/>
        <dbReference type="EC" id="3.6.1.27"/>
    </reaction>
</comment>
<evidence type="ECO:0000256" key="13">
    <source>
        <dbReference type="ARBA" id="ARBA00047594"/>
    </source>
</evidence>
<name>A0A1G7TZ52_CHIFI</name>
<evidence type="ECO:0000256" key="3">
    <source>
        <dbReference type="ARBA" id="ARBA00012374"/>
    </source>
</evidence>
<dbReference type="GO" id="GO:0050380">
    <property type="term" value="F:undecaprenyl-diphosphatase activity"/>
    <property type="evidence" value="ECO:0007669"/>
    <property type="project" value="UniProtKB-UniRule"/>
</dbReference>
<keyword evidence="10 14" id="KW-0046">Antibiotic resistance</keyword>
<keyword evidence="6 14" id="KW-0812">Transmembrane</keyword>
<dbReference type="Pfam" id="PF02673">
    <property type="entry name" value="BacA"/>
    <property type="match status" value="1"/>
</dbReference>
<evidence type="ECO:0000256" key="10">
    <source>
        <dbReference type="ARBA" id="ARBA00023251"/>
    </source>
</evidence>
<feature type="transmembrane region" description="Helical" evidence="14">
    <location>
        <begin position="105"/>
        <end position="125"/>
    </location>
</feature>
<protein>
    <recommendedName>
        <fullName evidence="4 14">Undecaprenyl-diphosphatase</fullName>
        <ecNumber evidence="3 14">3.6.1.27</ecNumber>
    </recommendedName>
    <alternativeName>
        <fullName evidence="12 14">Bacitracin resistance protein</fullName>
    </alternativeName>
    <alternativeName>
        <fullName evidence="11 14">Undecaprenyl pyrophosphate phosphatase</fullName>
    </alternativeName>
</protein>
<gene>
    <name evidence="14" type="primary">uppP</name>
    <name evidence="15" type="ORF">SAMN04488121_104147</name>
</gene>
<evidence type="ECO:0000313" key="16">
    <source>
        <dbReference type="Proteomes" id="UP000199045"/>
    </source>
</evidence>
<evidence type="ECO:0000256" key="11">
    <source>
        <dbReference type="ARBA" id="ARBA00032707"/>
    </source>
</evidence>
<reference evidence="15 16" key="1">
    <citation type="submission" date="2016-10" db="EMBL/GenBank/DDBJ databases">
        <authorList>
            <person name="de Groot N.N."/>
        </authorList>
    </citation>
    <scope>NUCLEOTIDE SEQUENCE [LARGE SCALE GENOMIC DNA]</scope>
    <source>
        <strain evidence="15 16">DSM 527</strain>
    </source>
</reference>
<evidence type="ECO:0000313" key="15">
    <source>
        <dbReference type="EMBL" id="SDG40543.1"/>
    </source>
</evidence>
<comment type="function">
    <text evidence="14">Catalyzes the dephosphorylation of undecaprenyl diphosphate (UPP). Confers resistance to bacitracin.</text>
</comment>
<proteinExistence type="inferred from homology"/>
<keyword evidence="14" id="KW-0573">Peptidoglycan synthesis</keyword>
<feature type="transmembrane region" description="Helical" evidence="14">
    <location>
        <begin position="75"/>
        <end position="93"/>
    </location>
</feature>
<dbReference type="OrthoDB" id="9808289at2"/>
<comment type="subcellular location">
    <subcellularLocation>
        <location evidence="1 14">Cell membrane</location>
        <topology evidence="1 14">Multi-pass membrane protein</topology>
    </subcellularLocation>
</comment>
<evidence type="ECO:0000256" key="9">
    <source>
        <dbReference type="ARBA" id="ARBA00023136"/>
    </source>
</evidence>
<evidence type="ECO:0000256" key="4">
    <source>
        <dbReference type="ARBA" id="ARBA00021581"/>
    </source>
</evidence>
<evidence type="ECO:0000256" key="14">
    <source>
        <dbReference type="HAMAP-Rule" id="MF_01006"/>
    </source>
</evidence>
<evidence type="ECO:0000256" key="5">
    <source>
        <dbReference type="ARBA" id="ARBA00022475"/>
    </source>
</evidence>
<dbReference type="GO" id="GO:0046677">
    <property type="term" value="P:response to antibiotic"/>
    <property type="evidence" value="ECO:0007669"/>
    <property type="project" value="UniProtKB-UniRule"/>
</dbReference>
<evidence type="ECO:0000256" key="8">
    <source>
        <dbReference type="ARBA" id="ARBA00022989"/>
    </source>
</evidence>
<comment type="miscellaneous">
    <text evidence="14">Bacitracin is thought to be involved in the inhibition of peptidoglycan synthesis by sequestering undecaprenyl diphosphate, thereby reducing the pool of lipid carrier available.</text>
</comment>
<organism evidence="15 16">
    <name type="scientific">Chitinophaga filiformis</name>
    <name type="common">Myxococcus filiformis</name>
    <name type="synonym">Flexibacter filiformis</name>
    <dbReference type="NCBI Taxonomy" id="104663"/>
    <lineage>
        <taxon>Bacteria</taxon>
        <taxon>Pseudomonadati</taxon>
        <taxon>Bacteroidota</taxon>
        <taxon>Chitinophagia</taxon>
        <taxon>Chitinophagales</taxon>
        <taxon>Chitinophagaceae</taxon>
        <taxon>Chitinophaga</taxon>
    </lineage>
</organism>
<accession>A0A1G7TZ52</accession>
<keyword evidence="5 14" id="KW-1003">Cell membrane</keyword>
<dbReference type="NCBIfam" id="NF001389">
    <property type="entry name" value="PRK00281.1-2"/>
    <property type="match status" value="1"/>
</dbReference>
<evidence type="ECO:0000256" key="12">
    <source>
        <dbReference type="ARBA" id="ARBA00032932"/>
    </source>
</evidence>
<keyword evidence="14" id="KW-0961">Cell wall biogenesis/degradation</keyword>
<dbReference type="GO" id="GO:0008360">
    <property type="term" value="P:regulation of cell shape"/>
    <property type="evidence" value="ECO:0007669"/>
    <property type="project" value="UniProtKB-KW"/>
</dbReference>
<dbReference type="PANTHER" id="PTHR30622:SF3">
    <property type="entry name" value="UNDECAPRENYL-DIPHOSPHATASE"/>
    <property type="match status" value="1"/>
</dbReference>
<dbReference type="GO" id="GO:0071555">
    <property type="term" value="P:cell wall organization"/>
    <property type="evidence" value="ECO:0007669"/>
    <property type="project" value="UniProtKB-KW"/>
</dbReference>
<dbReference type="EMBL" id="FNBN01000004">
    <property type="protein sequence ID" value="SDG40543.1"/>
    <property type="molecule type" value="Genomic_DNA"/>
</dbReference>
<comment type="similarity">
    <text evidence="2 14">Belongs to the UppP family.</text>
</comment>
<dbReference type="InterPro" id="IPR003824">
    <property type="entry name" value="UppP"/>
</dbReference>
<feature type="transmembrane region" description="Helical" evidence="14">
    <location>
        <begin position="212"/>
        <end position="232"/>
    </location>
</feature>
<keyword evidence="14" id="KW-0133">Cell shape</keyword>
<dbReference type="GO" id="GO:0005886">
    <property type="term" value="C:plasma membrane"/>
    <property type="evidence" value="ECO:0007669"/>
    <property type="project" value="UniProtKB-SubCell"/>
</dbReference>
<dbReference type="STRING" id="104663.SAMN04488121_104147"/>
<dbReference type="HAMAP" id="MF_01006">
    <property type="entry name" value="Undec_diphosphatase"/>
    <property type="match status" value="1"/>
</dbReference>
<feature type="transmembrane region" description="Helical" evidence="14">
    <location>
        <begin position="44"/>
        <end position="63"/>
    </location>
</feature>